<reference evidence="1" key="1">
    <citation type="submission" date="2020-05" db="EMBL/GenBank/DDBJ databases">
        <authorList>
            <person name="Chiriac C."/>
            <person name="Salcher M."/>
            <person name="Ghai R."/>
            <person name="Kavagutti S V."/>
        </authorList>
    </citation>
    <scope>NUCLEOTIDE SEQUENCE</scope>
</reference>
<gene>
    <name evidence="1" type="ORF">UFOPK3555_00507</name>
</gene>
<name>A0A6J7FKB4_9ZZZZ</name>
<dbReference type="AlphaFoldDB" id="A0A6J7FKB4"/>
<dbReference type="Pfam" id="PF05013">
    <property type="entry name" value="FGase"/>
    <property type="match status" value="1"/>
</dbReference>
<dbReference type="SUPFAM" id="SSF53187">
    <property type="entry name" value="Zn-dependent exopeptidases"/>
    <property type="match status" value="1"/>
</dbReference>
<accession>A0A6J7FKB4</accession>
<dbReference type="EMBL" id="CAFBME010000038">
    <property type="protein sequence ID" value="CAB4893310.1"/>
    <property type="molecule type" value="Genomic_DNA"/>
</dbReference>
<evidence type="ECO:0000313" key="1">
    <source>
        <dbReference type="EMBL" id="CAB4893310.1"/>
    </source>
</evidence>
<dbReference type="InterPro" id="IPR007709">
    <property type="entry name" value="N-FG_amidohydro"/>
</dbReference>
<proteinExistence type="predicted"/>
<protein>
    <submittedName>
        <fullName evidence="1">Unannotated protein</fullName>
    </submittedName>
</protein>
<dbReference type="Gene3D" id="3.40.630.40">
    <property type="entry name" value="Zn-dependent exopeptidases"/>
    <property type="match status" value="1"/>
</dbReference>
<organism evidence="1">
    <name type="scientific">freshwater metagenome</name>
    <dbReference type="NCBI Taxonomy" id="449393"/>
    <lineage>
        <taxon>unclassified sequences</taxon>
        <taxon>metagenomes</taxon>
        <taxon>ecological metagenomes</taxon>
    </lineage>
</organism>
<sequence>MAQNFEIIPGDPASSVILHVPHAARFIPVDVRSEILLDDAQLLTELNSMTDSRTDEIALAATEKSAVKPWLFINRFSRLVIDPERFPDDREIMNKVGMGAVYRKTSQGRDLRSTHFTGEKALLDNYFYPYALALEELVASRLEAIGSTTIIDVHSYRPEQHENAVNHGQKRPAICIGTDEFHTPKSLIDAAIQSFQSVGDIYENQPYAGTYVPLKFYGLDTRVNSVMMEVRADTFINDAYDFHTGADLVIDGLGALIKKIEQAT</sequence>